<keyword evidence="3" id="KW-0479">Metal-binding</keyword>
<keyword evidence="7 12" id="KW-0456">Lyase</keyword>
<dbReference type="NCBIfam" id="TIGR01357">
    <property type="entry name" value="aroB"/>
    <property type="match status" value="1"/>
</dbReference>
<evidence type="ECO:0000313" key="13">
    <source>
        <dbReference type="Proteomes" id="UP001519306"/>
    </source>
</evidence>
<comment type="cofactor">
    <cofactor evidence="2">
        <name>Co(2+)</name>
        <dbReference type="ChEBI" id="CHEBI:48828"/>
    </cofactor>
</comment>
<gene>
    <name evidence="12" type="ORF">J2Z71_001239</name>
</gene>
<dbReference type="EC" id="4.2.3.4" evidence="9"/>
<dbReference type="Pfam" id="PF01761">
    <property type="entry name" value="DHQ_synthase"/>
    <property type="match status" value="1"/>
</dbReference>
<dbReference type="InterPro" id="IPR030960">
    <property type="entry name" value="DHQS/DOIS_N"/>
</dbReference>
<accession>A0ABS4KE75</accession>
<evidence type="ECO:0000256" key="2">
    <source>
        <dbReference type="ARBA" id="ARBA00001941"/>
    </source>
</evidence>
<evidence type="ECO:0000313" key="12">
    <source>
        <dbReference type="EMBL" id="MBP2025695.1"/>
    </source>
</evidence>
<dbReference type="InterPro" id="IPR050071">
    <property type="entry name" value="Dehydroquinate_synthase"/>
</dbReference>
<dbReference type="PANTHER" id="PTHR43622:SF1">
    <property type="entry name" value="3-DEHYDROQUINATE SYNTHASE"/>
    <property type="match status" value="1"/>
</dbReference>
<dbReference type="Gene3D" id="1.20.1090.10">
    <property type="entry name" value="Dehydroquinate synthase-like - alpha domain"/>
    <property type="match status" value="1"/>
</dbReference>
<evidence type="ECO:0000259" key="11">
    <source>
        <dbReference type="Pfam" id="PF24621"/>
    </source>
</evidence>
<keyword evidence="4" id="KW-0547">Nucleotide-binding</keyword>
<feature type="domain" description="3-dehydroquinate synthase C-terminal" evidence="11">
    <location>
        <begin position="176"/>
        <end position="309"/>
    </location>
</feature>
<keyword evidence="13" id="KW-1185">Reference proteome</keyword>
<sequence>MKLKVEENNYEINIGQNIDQELKDYLSKNKNRKIALISDEYVYFIYRNRLHNILCDFDYDIFTFPQGEKSKSMKTYSEILEFLSENDYSRGDVILAFGGGITGDLAGFVASTYLRGINFIAVPTTLLSMIDSSVGGKNGINFNGLKNQVGTFYFPEYVHIDYSFLDTLKKRDLNNGLAEMFKYSVLKDKNLFEILKNNEKLDYEYLIHRSLEIKIEFVKDDIRDKSIRQHLNLGHTIGHGIEGLSKYEINHGEAVGIGLIYVSRAAYKLGIASEPFYKDLIEEFKKYNLPTEYDFKTDEILEIMKHDKKIKDNKINLIIPTEIGNTISKTLSFNELKNIIELGKEI</sequence>
<keyword evidence="6" id="KW-0520">NAD</keyword>
<dbReference type="SUPFAM" id="SSF56796">
    <property type="entry name" value="Dehydroquinate synthase-like"/>
    <property type="match status" value="1"/>
</dbReference>
<organism evidence="12 13">
    <name type="scientific">Peptoniphilus stercorisuis</name>
    <dbReference type="NCBI Taxonomy" id="1436965"/>
    <lineage>
        <taxon>Bacteria</taxon>
        <taxon>Bacillati</taxon>
        <taxon>Bacillota</taxon>
        <taxon>Tissierellia</taxon>
        <taxon>Tissierellales</taxon>
        <taxon>Peptoniphilaceae</taxon>
        <taxon>Peptoniphilus</taxon>
    </lineage>
</organism>
<dbReference type="EMBL" id="JAGGLJ010000011">
    <property type="protein sequence ID" value="MBP2025695.1"/>
    <property type="molecule type" value="Genomic_DNA"/>
</dbReference>
<comment type="cofactor">
    <cofactor evidence="1">
        <name>NAD(+)</name>
        <dbReference type="ChEBI" id="CHEBI:57540"/>
    </cofactor>
</comment>
<dbReference type="InterPro" id="IPR030963">
    <property type="entry name" value="DHQ_synth_fam"/>
</dbReference>
<dbReference type="GO" id="GO:0003856">
    <property type="term" value="F:3-dehydroquinate synthase activity"/>
    <property type="evidence" value="ECO:0007669"/>
    <property type="project" value="UniProtKB-EC"/>
</dbReference>
<keyword evidence="5" id="KW-0862">Zinc</keyword>
<evidence type="ECO:0000256" key="1">
    <source>
        <dbReference type="ARBA" id="ARBA00001911"/>
    </source>
</evidence>
<evidence type="ECO:0000259" key="10">
    <source>
        <dbReference type="Pfam" id="PF01761"/>
    </source>
</evidence>
<comment type="caution">
    <text evidence="12">The sequence shown here is derived from an EMBL/GenBank/DDBJ whole genome shotgun (WGS) entry which is preliminary data.</text>
</comment>
<dbReference type="PANTHER" id="PTHR43622">
    <property type="entry name" value="3-DEHYDROQUINATE SYNTHASE"/>
    <property type="match status" value="1"/>
</dbReference>
<protein>
    <recommendedName>
        <fullName evidence="9">3-dehydroquinate synthase</fullName>
        <ecNumber evidence="9">4.2.3.4</ecNumber>
    </recommendedName>
</protein>
<dbReference type="Pfam" id="PF24621">
    <property type="entry name" value="DHQS_C"/>
    <property type="match status" value="1"/>
</dbReference>
<dbReference type="RefSeq" id="WP_210061047.1">
    <property type="nucleotide sequence ID" value="NZ_JAGGLJ010000011.1"/>
</dbReference>
<evidence type="ECO:0000256" key="3">
    <source>
        <dbReference type="ARBA" id="ARBA00022723"/>
    </source>
</evidence>
<evidence type="ECO:0000256" key="4">
    <source>
        <dbReference type="ARBA" id="ARBA00022741"/>
    </source>
</evidence>
<keyword evidence="8" id="KW-0170">Cobalt</keyword>
<dbReference type="CDD" id="cd08195">
    <property type="entry name" value="DHQS"/>
    <property type="match status" value="1"/>
</dbReference>
<reference evidence="12 13" key="1">
    <citation type="submission" date="2021-03" db="EMBL/GenBank/DDBJ databases">
        <title>Genomic Encyclopedia of Type Strains, Phase IV (KMG-IV): sequencing the most valuable type-strain genomes for metagenomic binning, comparative biology and taxonomic classification.</title>
        <authorList>
            <person name="Goeker M."/>
        </authorList>
    </citation>
    <scope>NUCLEOTIDE SEQUENCE [LARGE SCALE GENOMIC DNA]</scope>
    <source>
        <strain evidence="12 13">DSM 27563</strain>
    </source>
</reference>
<name>A0ABS4KE75_9FIRM</name>
<evidence type="ECO:0000256" key="6">
    <source>
        <dbReference type="ARBA" id="ARBA00023027"/>
    </source>
</evidence>
<evidence type="ECO:0000256" key="7">
    <source>
        <dbReference type="ARBA" id="ARBA00023239"/>
    </source>
</evidence>
<proteinExistence type="predicted"/>
<evidence type="ECO:0000256" key="8">
    <source>
        <dbReference type="ARBA" id="ARBA00023285"/>
    </source>
</evidence>
<dbReference type="InterPro" id="IPR016037">
    <property type="entry name" value="DHQ_synth_AroB"/>
</dbReference>
<evidence type="ECO:0000256" key="9">
    <source>
        <dbReference type="NCBIfam" id="TIGR01357"/>
    </source>
</evidence>
<feature type="domain" description="3-dehydroquinate synthase N-terminal" evidence="10">
    <location>
        <begin position="62"/>
        <end position="174"/>
    </location>
</feature>
<evidence type="ECO:0000256" key="5">
    <source>
        <dbReference type="ARBA" id="ARBA00022833"/>
    </source>
</evidence>
<dbReference type="Proteomes" id="UP001519306">
    <property type="component" value="Unassembled WGS sequence"/>
</dbReference>
<dbReference type="Gene3D" id="3.40.50.1970">
    <property type="match status" value="1"/>
</dbReference>
<dbReference type="PIRSF" id="PIRSF001455">
    <property type="entry name" value="DHQ_synth"/>
    <property type="match status" value="1"/>
</dbReference>
<dbReference type="InterPro" id="IPR056179">
    <property type="entry name" value="DHQS_C"/>
</dbReference>